<feature type="compositionally biased region" description="Basic and acidic residues" evidence="6">
    <location>
        <begin position="231"/>
        <end position="247"/>
    </location>
</feature>
<dbReference type="eggNOG" id="ENOG502RYQD">
    <property type="taxonomic scope" value="Eukaryota"/>
</dbReference>
<feature type="compositionally biased region" description="Pro residues" evidence="6">
    <location>
        <begin position="439"/>
        <end position="450"/>
    </location>
</feature>
<reference evidence="9" key="5">
    <citation type="submission" date="2015-06" db="UniProtKB">
        <authorList>
            <consortium name="EnsemblFungi"/>
        </authorList>
    </citation>
    <scope>IDENTIFICATION</scope>
    <source>
        <strain evidence="9">ATCC 64411</strain>
    </source>
</reference>
<dbReference type="PANTHER" id="PTHR33572">
    <property type="entry name" value="SPORE DEVELOPMENT REGULATOR VOSA"/>
    <property type="match status" value="1"/>
</dbReference>
<dbReference type="EnsemblFungi" id="MAPG_05795T0">
    <property type="protein sequence ID" value="MAPG_05795T0"/>
    <property type="gene ID" value="MAPG_05795"/>
</dbReference>
<feature type="region of interest" description="Disordered" evidence="6">
    <location>
        <begin position="335"/>
        <end position="463"/>
    </location>
</feature>
<evidence type="ECO:0000259" key="7">
    <source>
        <dbReference type="PROSITE" id="PS51821"/>
    </source>
</evidence>
<dbReference type="OrthoDB" id="3056235at2759"/>
<feature type="compositionally biased region" description="Low complexity" evidence="6">
    <location>
        <begin position="489"/>
        <end position="504"/>
    </location>
</feature>
<organism evidence="9 10">
    <name type="scientific">Magnaporthiopsis poae (strain ATCC 64411 / 73-15)</name>
    <name type="common">Kentucky bluegrass fungus</name>
    <name type="synonym">Magnaporthe poae</name>
    <dbReference type="NCBI Taxonomy" id="644358"/>
    <lineage>
        <taxon>Eukaryota</taxon>
        <taxon>Fungi</taxon>
        <taxon>Dikarya</taxon>
        <taxon>Ascomycota</taxon>
        <taxon>Pezizomycotina</taxon>
        <taxon>Sordariomycetes</taxon>
        <taxon>Sordariomycetidae</taxon>
        <taxon>Magnaporthales</taxon>
        <taxon>Magnaporthaceae</taxon>
        <taxon>Magnaporthiopsis</taxon>
    </lineage>
</organism>
<feature type="compositionally biased region" description="Polar residues" evidence="6">
    <location>
        <begin position="399"/>
        <end position="412"/>
    </location>
</feature>
<dbReference type="AlphaFoldDB" id="A0A0C4E0C3"/>
<evidence type="ECO:0000256" key="5">
    <source>
        <dbReference type="ARBA" id="ARBA00023242"/>
    </source>
</evidence>
<feature type="compositionally biased region" description="Polar residues" evidence="6">
    <location>
        <begin position="505"/>
        <end position="523"/>
    </location>
</feature>
<dbReference type="EMBL" id="ADBL01001385">
    <property type="status" value="NOT_ANNOTATED_CDS"/>
    <property type="molecule type" value="Genomic_DNA"/>
</dbReference>
<evidence type="ECO:0000256" key="1">
    <source>
        <dbReference type="ARBA" id="ARBA00004123"/>
    </source>
</evidence>
<feature type="compositionally biased region" description="Polar residues" evidence="6">
    <location>
        <begin position="354"/>
        <end position="367"/>
    </location>
</feature>
<dbReference type="InterPro" id="IPR038491">
    <property type="entry name" value="Velvet_dom_sf"/>
</dbReference>
<dbReference type="VEuPathDB" id="FungiDB:MAPG_05795"/>
<comment type="subcellular location">
    <subcellularLocation>
        <location evidence="1">Nucleus</location>
    </subcellularLocation>
</comment>
<dbReference type="Proteomes" id="UP000011715">
    <property type="component" value="Unassembled WGS sequence"/>
</dbReference>
<evidence type="ECO:0000256" key="3">
    <source>
        <dbReference type="ARBA" id="ARBA00023015"/>
    </source>
</evidence>
<reference evidence="9" key="4">
    <citation type="journal article" date="2015" name="G3 (Bethesda)">
        <title>Genome sequences of three phytopathogenic species of the Magnaporthaceae family of fungi.</title>
        <authorList>
            <person name="Okagaki L.H."/>
            <person name="Nunes C.C."/>
            <person name="Sailsbery J."/>
            <person name="Clay B."/>
            <person name="Brown D."/>
            <person name="John T."/>
            <person name="Oh Y."/>
            <person name="Young N."/>
            <person name="Fitzgerald M."/>
            <person name="Haas B.J."/>
            <person name="Zeng Q."/>
            <person name="Young S."/>
            <person name="Adiconis X."/>
            <person name="Fan L."/>
            <person name="Levin J.Z."/>
            <person name="Mitchell T.K."/>
            <person name="Okubara P.A."/>
            <person name="Farman M.L."/>
            <person name="Kohn L.M."/>
            <person name="Birren B."/>
            <person name="Ma L.-J."/>
            <person name="Dean R.A."/>
        </authorList>
    </citation>
    <scope>NUCLEOTIDE SEQUENCE</scope>
    <source>
        <strain evidence="9">ATCC 64411 / 73-15</strain>
    </source>
</reference>
<dbReference type="Pfam" id="PF11754">
    <property type="entry name" value="Velvet"/>
    <property type="match status" value="1"/>
</dbReference>
<dbReference type="EMBL" id="GL876969">
    <property type="protein sequence ID" value="KLU86785.1"/>
    <property type="molecule type" value="Genomic_DNA"/>
</dbReference>
<sequence length="529" mass="58125">MTLETNYPIPTSYPAQPSYSMPTTEALPGRPLMIGAPYGDPQLAETPVEEIDNGYTLTIRQQPKHARVALGKEKDRKPIDPPPIVQLKRSLRKDPHQNFLHSPYYFMTCRLIAADDHSEEPSSKSLVGTLVSSLHRLRDSDNQDGGFFVFGDLSVREEGTFRLMFSLFDLNRAEYDNVATTVTAPFTVHPAKSFPGMTESTFLTRSFSDQGVRLRLRKDSRTMTTRKRNHQHAEVARKHSDWDKQQDPSRPSSIIEGQITPTERTMGSFPSASGYYDQGSHRGHYADSYPPDPSYYGSEGTVKRMRYTMPSNEISQSPTYLQTHDMGHGFVSGRSPFNNETSGEPPRKVMRPTLSGSGSDTNPSPTFLASRHPVITGSEVTQSPTSYMAPRPPGIPVSEVTQSAGYQSTPYLSPQDLGHSYGSAPRPGFSPDTGVTPASLPPPPPPPPPTTTTATATGSAPVAHDLTPTFASARAPYPTDPVPVSLPLPHTTTASTMPPMTMSHGYQTHSSYPPHRINTQLGSQEAKWW</sequence>
<feature type="region of interest" description="Disordered" evidence="6">
    <location>
        <begin position="489"/>
        <end position="529"/>
    </location>
</feature>
<evidence type="ECO:0000313" key="10">
    <source>
        <dbReference type="Proteomes" id="UP000011715"/>
    </source>
</evidence>
<dbReference type="InterPro" id="IPR021740">
    <property type="entry name" value="Velvet"/>
</dbReference>
<protein>
    <submittedName>
        <fullName evidence="8">Developmental regulator VosA</fullName>
    </submittedName>
</protein>
<gene>
    <name evidence="8" type="ORF">MAPG_05795</name>
</gene>
<evidence type="ECO:0000256" key="6">
    <source>
        <dbReference type="SAM" id="MobiDB-lite"/>
    </source>
</evidence>
<dbReference type="GO" id="GO:0030435">
    <property type="term" value="P:sporulation resulting in formation of a cellular spore"/>
    <property type="evidence" value="ECO:0007669"/>
    <property type="project" value="UniProtKB-KW"/>
</dbReference>
<evidence type="ECO:0000313" key="8">
    <source>
        <dbReference type="EMBL" id="KLU86785.1"/>
    </source>
</evidence>
<keyword evidence="2" id="KW-0749">Sporulation</keyword>
<keyword evidence="5" id="KW-0539">Nucleus</keyword>
<accession>A0A0C4E0C3</accession>
<keyword evidence="3" id="KW-0805">Transcription regulation</keyword>
<feature type="region of interest" description="Disordered" evidence="6">
    <location>
        <begin position="222"/>
        <end position="256"/>
    </location>
</feature>
<reference evidence="10" key="1">
    <citation type="submission" date="2010-05" db="EMBL/GenBank/DDBJ databases">
        <title>The genome sequence of Magnaporthe poae strain ATCC 64411.</title>
        <authorList>
            <person name="Ma L.-J."/>
            <person name="Dead R."/>
            <person name="Young S."/>
            <person name="Zeng Q."/>
            <person name="Koehrsen M."/>
            <person name="Alvarado L."/>
            <person name="Berlin A."/>
            <person name="Chapman S.B."/>
            <person name="Chen Z."/>
            <person name="Freedman E."/>
            <person name="Gellesch M."/>
            <person name="Goldberg J."/>
            <person name="Griggs A."/>
            <person name="Gujja S."/>
            <person name="Heilman E.R."/>
            <person name="Heiman D."/>
            <person name="Hepburn T."/>
            <person name="Howarth C."/>
            <person name="Jen D."/>
            <person name="Larson L."/>
            <person name="Mehta T."/>
            <person name="Neiman D."/>
            <person name="Pearson M."/>
            <person name="Roberts A."/>
            <person name="Saif S."/>
            <person name="Shea T."/>
            <person name="Shenoy N."/>
            <person name="Sisk P."/>
            <person name="Stolte C."/>
            <person name="Sykes S."/>
            <person name="Walk T."/>
            <person name="White J."/>
            <person name="Yandava C."/>
            <person name="Haas B."/>
            <person name="Nusbaum C."/>
            <person name="Birren B."/>
        </authorList>
    </citation>
    <scope>NUCLEOTIDE SEQUENCE [LARGE SCALE GENOMIC DNA]</scope>
    <source>
        <strain evidence="10">ATCC 64411 / 73-15</strain>
    </source>
</reference>
<evidence type="ECO:0000256" key="2">
    <source>
        <dbReference type="ARBA" id="ARBA00022969"/>
    </source>
</evidence>
<dbReference type="InterPro" id="IPR037525">
    <property type="entry name" value="Velvet_dom"/>
</dbReference>
<evidence type="ECO:0000313" key="9">
    <source>
        <dbReference type="EnsemblFungi" id="MAPG_05795T0"/>
    </source>
</evidence>
<dbReference type="PANTHER" id="PTHR33572:SF18">
    <property type="entry name" value="SPORE DEVELOPMENT REGULATOR VOSA"/>
    <property type="match status" value="1"/>
</dbReference>
<feature type="domain" description="Velvet" evidence="7">
    <location>
        <begin position="48"/>
        <end position="217"/>
    </location>
</feature>
<keyword evidence="4" id="KW-0804">Transcription</keyword>
<dbReference type="OMA" id="MAWRLEV"/>
<feature type="compositionally biased region" description="Low complexity" evidence="6">
    <location>
        <begin position="451"/>
        <end position="463"/>
    </location>
</feature>
<dbReference type="STRING" id="644358.A0A0C4E0C3"/>
<reference evidence="8" key="3">
    <citation type="submission" date="2011-03" db="EMBL/GenBank/DDBJ databases">
        <title>Annotation of Magnaporthe poae ATCC 64411.</title>
        <authorList>
            <person name="Ma L.-J."/>
            <person name="Dead R."/>
            <person name="Young S.K."/>
            <person name="Zeng Q."/>
            <person name="Gargeya S."/>
            <person name="Fitzgerald M."/>
            <person name="Haas B."/>
            <person name="Abouelleil A."/>
            <person name="Alvarado L."/>
            <person name="Arachchi H.M."/>
            <person name="Berlin A."/>
            <person name="Brown A."/>
            <person name="Chapman S.B."/>
            <person name="Chen Z."/>
            <person name="Dunbar C."/>
            <person name="Freedman E."/>
            <person name="Gearin G."/>
            <person name="Gellesch M."/>
            <person name="Goldberg J."/>
            <person name="Griggs A."/>
            <person name="Gujja S."/>
            <person name="Heiman D."/>
            <person name="Howarth C."/>
            <person name="Larson L."/>
            <person name="Lui A."/>
            <person name="MacDonald P.J.P."/>
            <person name="Mehta T."/>
            <person name="Montmayeur A."/>
            <person name="Murphy C."/>
            <person name="Neiman D."/>
            <person name="Pearson M."/>
            <person name="Priest M."/>
            <person name="Roberts A."/>
            <person name="Saif S."/>
            <person name="Shea T."/>
            <person name="Shenoy N."/>
            <person name="Sisk P."/>
            <person name="Stolte C."/>
            <person name="Sykes S."/>
            <person name="Yandava C."/>
            <person name="Wortman J."/>
            <person name="Nusbaum C."/>
            <person name="Birren B."/>
        </authorList>
    </citation>
    <scope>NUCLEOTIDE SEQUENCE</scope>
    <source>
        <strain evidence="8">ATCC 64411</strain>
    </source>
</reference>
<proteinExistence type="predicted"/>
<reference evidence="8" key="2">
    <citation type="submission" date="2010-05" db="EMBL/GenBank/DDBJ databases">
        <title>The Genome Sequence of Magnaporthe poae strain ATCC 64411.</title>
        <authorList>
            <consortium name="The Broad Institute Genome Sequencing Platform"/>
            <consortium name="Broad Institute Genome Sequencing Center for Infectious Disease"/>
            <person name="Ma L.-J."/>
            <person name="Dead R."/>
            <person name="Young S."/>
            <person name="Zeng Q."/>
            <person name="Koehrsen M."/>
            <person name="Alvarado L."/>
            <person name="Berlin A."/>
            <person name="Chapman S.B."/>
            <person name="Chen Z."/>
            <person name="Freedman E."/>
            <person name="Gellesch M."/>
            <person name="Goldberg J."/>
            <person name="Griggs A."/>
            <person name="Gujja S."/>
            <person name="Heilman E.R."/>
            <person name="Heiman D."/>
            <person name="Hepburn T."/>
            <person name="Howarth C."/>
            <person name="Jen D."/>
            <person name="Larson L."/>
            <person name="Mehta T."/>
            <person name="Neiman D."/>
            <person name="Pearson M."/>
            <person name="Roberts A."/>
            <person name="Saif S."/>
            <person name="Shea T."/>
            <person name="Shenoy N."/>
            <person name="Sisk P."/>
            <person name="Stolte C."/>
            <person name="Sykes S."/>
            <person name="Walk T."/>
            <person name="White J."/>
            <person name="Yandava C."/>
            <person name="Haas B."/>
            <person name="Nusbaum C."/>
            <person name="Birren B."/>
        </authorList>
    </citation>
    <scope>NUCLEOTIDE SEQUENCE</scope>
    <source>
        <strain evidence="8">ATCC 64411</strain>
    </source>
</reference>
<keyword evidence="10" id="KW-1185">Reference proteome</keyword>
<dbReference type="PROSITE" id="PS51821">
    <property type="entry name" value="VELVET"/>
    <property type="match status" value="1"/>
</dbReference>
<dbReference type="GO" id="GO:0005634">
    <property type="term" value="C:nucleus"/>
    <property type="evidence" value="ECO:0007669"/>
    <property type="project" value="UniProtKB-SubCell"/>
</dbReference>
<name>A0A0C4E0C3_MAGP6</name>
<evidence type="ECO:0000256" key="4">
    <source>
        <dbReference type="ARBA" id="ARBA00023163"/>
    </source>
</evidence>
<dbReference type="Gene3D" id="2.60.40.3960">
    <property type="entry name" value="Velvet domain"/>
    <property type="match status" value="1"/>
</dbReference>